<reference evidence="2 3" key="1">
    <citation type="submission" date="2018-10" db="EMBL/GenBank/DDBJ databases">
        <title>Genomic Encyclopedia of Archaeal and Bacterial Type Strains, Phase II (KMG-II): from individual species to whole genera.</title>
        <authorList>
            <person name="Goeker M."/>
        </authorList>
    </citation>
    <scope>NUCLEOTIDE SEQUENCE [LARGE SCALE GENOMIC DNA]</scope>
    <source>
        <strain evidence="2 3">DSM 23424</strain>
    </source>
</reference>
<dbReference type="EMBL" id="REFC01000015">
    <property type="protein sequence ID" value="RMA57252.1"/>
    <property type="molecule type" value="Genomic_DNA"/>
</dbReference>
<dbReference type="Proteomes" id="UP000271339">
    <property type="component" value="Unassembled WGS sequence"/>
</dbReference>
<evidence type="ECO:0000259" key="1">
    <source>
        <dbReference type="Pfam" id="PF08885"/>
    </source>
</evidence>
<dbReference type="RefSeq" id="WP_121908667.1">
    <property type="nucleotide sequence ID" value="NZ_REFC01000015.1"/>
</dbReference>
<dbReference type="Pfam" id="PF08885">
    <property type="entry name" value="GSCFA"/>
    <property type="match status" value="1"/>
</dbReference>
<feature type="domain" description="GSCFA" evidence="1">
    <location>
        <begin position="21"/>
        <end position="257"/>
    </location>
</feature>
<keyword evidence="3" id="KW-1185">Reference proteome</keyword>
<sequence length="316" mass="36968">MKLQTQIPLSPERNQIDYSSKVLLMGSCFVEHIGDKMEFFKFQNLQNPFGIIFHPFAIEKLVTRAINEELFLEEDIFFYNERWHCFEVHSMLSASEKDEFLNRLNVQLKQLGEYLISASHIILTYGTSWVYRHIESDTIVANCHKIPQKKFLKELLSVEEVAASIDNTSALIKALNPNITFIHTVSPVRHLKDGFVENTRSKAHLIAGLHEQIDRRKQLHYFPSYEIVLDELRDYRFYKEDMLHPSKTAISIVWEKFNSVWVASETQSLQKKIQGIQAGLQHRPFNEDSDAHKEFKSDLQKDIAEIKTLFPHIEFD</sequence>
<dbReference type="SUPFAM" id="SSF52266">
    <property type="entry name" value="SGNH hydrolase"/>
    <property type="match status" value="1"/>
</dbReference>
<gene>
    <name evidence="2" type="ORF">BXY75_3139</name>
</gene>
<dbReference type="AlphaFoldDB" id="A0A3L9YRW8"/>
<dbReference type="OrthoDB" id="9807687at2"/>
<dbReference type="InterPro" id="IPR014982">
    <property type="entry name" value="GSCFA"/>
</dbReference>
<protein>
    <submittedName>
        <fullName evidence="2">GSCFA family protein</fullName>
    </submittedName>
</protein>
<evidence type="ECO:0000313" key="2">
    <source>
        <dbReference type="EMBL" id="RMA57252.1"/>
    </source>
</evidence>
<organism evidence="2 3">
    <name type="scientific">Ulvibacter antarcticus</name>
    <dbReference type="NCBI Taxonomy" id="442714"/>
    <lineage>
        <taxon>Bacteria</taxon>
        <taxon>Pseudomonadati</taxon>
        <taxon>Bacteroidota</taxon>
        <taxon>Flavobacteriia</taxon>
        <taxon>Flavobacteriales</taxon>
        <taxon>Flavobacteriaceae</taxon>
        <taxon>Ulvibacter</taxon>
    </lineage>
</organism>
<comment type="caution">
    <text evidence="2">The sequence shown here is derived from an EMBL/GenBank/DDBJ whole genome shotgun (WGS) entry which is preliminary data.</text>
</comment>
<accession>A0A3L9YRW8</accession>
<evidence type="ECO:0000313" key="3">
    <source>
        <dbReference type="Proteomes" id="UP000271339"/>
    </source>
</evidence>
<name>A0A3L9YRW8_9FLAO</name>
<proteinExistence type="predicted"/>